<organism evidence="4 5">
    <name type="scientific">Nicrophorus vespilloides</name>
    <name type="common">Boreal carrion beetle</name>
    <dbReference type="NCBI Taxonomy" id="110193"/>
    <lineage>
        <taxon>Eukaryota</taxon>
        <taxon>Metazoa</taxon>
        <taxon>Ecdysozoa</taxon>
        <taxon>Arthropoda</taxon>
        <taxon>Hexapoda</taxon>
        <taxon>Insecta</taxon>
        <taxon>Pterygota</taxon>
        <taxon>Neoptera</taxon>
        <taxon>Endopterygota</taxon>
        <taxon>Coleoptera</taxon>
        <taxon>Polyphaga</taxon>
        <taxon>Staphyliniformia</taxon>
        <taxon>Silphidae</taxon>
        <taxon>Nicrophorinae</taxon>
        <taxon>Nicrophorus</taxon>
    </lineage>
</organism>
<evidence type="ECO:0000256" key="2">
    <source>
        <dbReference type="SAM" id="MobiDB-lite"/>
    </source>
</evidence>
<dbReference type="Pfam" id="PF00379">
    <property type="entry name" value="Chitin_bind_4"/>
    <property type="match status" value="1"/>
</dbReference>
<dbReference type="PANTHER" id="PTHR10380">
    <property type="entry name" value="CUTICLE PROTEIN"/>
    <property type="match status" value="1"/>
</dbReference>
<dbReference type="Proteomes" id="UP000695000">
    <property type="component" value="Unplaced"/>
</dbReference>
<keyword evidence="3" id="KW-0812">Transmembrane</keyword>
<keyword evidence="3" id="KW-1133">Transmembrane helix</keyword>
<keyword evidence="4" id="KW-1185">Reference proteome</keyword>
<evidence type="ECO:0000313" key="5">
    <source>
        <dbReference type="RefSeq" id="XP_017785747.1"/>
    </source>
</evidence>
<feature type="transmembrane region" description="Helical" evidence="3">
    <location>
        <begin position="16"/>
        <end position="43"/>
    </location>
</feature>
<evidence type="ECO:0000256" key="3">
    <source>
        <dbReference type="SAM" id="Phobius"/>
    </source>
</evidence>
<dbReference type="GeneID" id="108568908"/>
<protein>
    <submittedName>
        <fullName evidence="5">Larval cuticle protein LCP-30-like</fullName>
    </submittedName>
</protein>
<accession>A0ABM1NFZ7</accession>
<dbReference type="PANTHER" id="PTHR10380:SF200">
    <property type="entry name" value="CUTICULAR PROTEIN 49AB-RELATED"/>
    <property type="match status" value="1"/>
</dbReference>
<dbReference type="InterPro" id="IPR050468">
    <property type="entry name" value="Cuticle_Struct_Prot"/>
</dbReference>
<feature type="region of interest" description="Disordered" evidence="2">
    <location>
        <begin position="162"/>
        <end position="186"/>
    </location>
</feature>
<dbReference type="RefSeq" id="XP_017785747.1">
    <property type="nucleotide sequence ID" value="XM_017930258.1"/>
</dbReference>
<keyword evidence="1" id="KW-0193">Cuticle</keyword>
<feature type="region of interest" description="Disordered" evidence="2">
    <location>
        <begin position="92"/>
        <end position="118"/>
    </location>
</feature>
<reference evidence="5" key="1">
    <citation type="submission" date="2025-08" db="UniProtKB">
        <authorList>
            <consortium name="RefSeq"/>
        </authorList>
    </citation>
    <scope>IDENTIFICATION</scope>
    <source>
        <tissue evidence="5">Whole Larva</tissue>
    </source>
</reference>
<keyword evidence="3" id="KW-0472">Membrane</keyword>
<sequence length="300" mass="33633">MKVLYKEEPVSRRGQFINVFVTITHALNMRFLVAALVFVGVAYGDEDGQYRPESVGFYESGNEDGRYVHDNSGQYVPDDSGLYVPDDSGRYLDDGTGRYTGTNDRYRHEGGLRFRPNSGQNTAYRLQSILSAQTSRNEQFARPNTFEAKKYQLKTNNEVKRAFGSKSSSAPINPTRRYPSGGFPAPAKYNQGRFDDGRWRIIKQSGNVGNDAYQWEYETENGIIAEENGKVVNKGNKDAEAMRAKGYYKYTGPDNIVYTVSYTADENGFIAKGNHLPTPPPIPSEIIKALELQRAAGKLQ</sequence>
<name>A0ABM1NFZ7_NICVS</name>
<dbReference type="PROSITE" id="PS51155">
    <property type="entry name" value="CHIT_BIND_RR_2"/>
    <property type="match status" value="1"/>
</dbReference>
<evidence type="ECO:0000313" key="4">
    <source>
        <dbReference type="Proteomes" id="UP000695000"/>
    </source>
</evidence>
<evidence type="ECO:0000256" key="1">
    <source>
        <dbReference type="PROSITE-ProRule" id="PRU00497"/>
    </source>
</evidence>
<proteinExistence type="predicted"/>
<dbReference type="InterPro" id="IPR000618">
    <property type="entry name" value="Insect_cuticle"/>
</dbReference>
<gene>
    <name evidence="5" type="primary">LOC108568908</name>
</gene>